<dbReference type="GeneID" id="63701625"/>
<evidence type="ECO:0000313" key="2">
    <source>
        <dbReference type="Proteomes" id="UP000019804"/>
    </source>
</evidence>
<gene>
    <name evidence="1" type="ORF">EURHEDRAFT_516680</name>
</gene>
<accession>A0A017S998</accession>
<dbReference type="STRING" id="1388766.A0A017S998"/>
<organism evidence="1 2">
    <name type="scientific">Aspergillus ruber (strain CBS 135680)</name>
    <dbReference type="NCBI Taxonomy" id="1388766"/>
    <lineage>
        <taxon>Eukaryota</taxon>
        <taxon>Fungi</taxon>
        <taxon>Dikarya</taxon>
        <taxon>Ascomycota</taxon>
        <taxon>Pezizomycotina</taxon>
        <taxon>Eurotiomycetes</taxon>
        <taxon>Eurotiomycetidae</taxon>
        <taxon>Eurotiales</taxon>
        <taxon>Aspergillaceae</taxon>
        <taxon>Aspergillus</taxon>
        <taxon>Aspergillus subgen. Aspergillus</taxon>
    </lineage>
</organism>
<dbReference type="OrthoDB" id="10061782at2759"/>
<proteinExistence type="predicted"/>
<keyword evidence="2" id="KW-1185">Reference proteome</keyword>
<dbReference type="Proteomes" id="UP000019804">
    <property type="component" value="Unassembled WGS sequence"/>
</dbReference>
<reference evidence="2" key="1">
    <citation type="journal article" date="2014" name="Nat. Commun.">
        <title>Genomic adaptations of the halophilic Dead Sea filamentous fungus Eurotium rubrum.</title>
        <authorList>
            <person name="Kis-Papo T."/>
            <person name="Weig A.R."/>
            <person name="Riley R."/>
            <person name="Persoh D."/>
            <person name="Salamov A."/>
            <person name="Sun H."/>
            <person name="Lipzen A."/>
            <person name="Wasser S.P."/>
            <person name="Rambold G."/>
            <person name="Grigoriev I.V."/>
            <person name="Nevo E."/>
        </authorList>
    </citation>
    <scope>NUCLEOTIDE SEQUENCE [LARGE SCALE GENOMIC DNA]</scope>
    <source>
        <strain evidence="2">CBS 135680</strain>
    </source>
</reference>
<name>A0A017S998_ASPRC</name>
<dbReference type="AlphaFoldDB" id="A0A017S998"/>
<protein>
    <submittedName>
        <fullName evidence="1">Uncharacterized protein</fullName>
    </submittedName>
</protein>
<dbReference type="RefSeq" id="XP_040637084.1">
    <property type="nucleotide sequence ID" value="XM_040786501.1"/>
</dbReference>
<evidence type="ECO:0000313" key="1">
    <source>
        <dbReference type="EMBL" id="EYE93396.1"/>
    </source>
</evidence>
<dbReference type="HOGENOM" id="CLU_1586128_0_0_1"/>
<dbReference type="EMBL" id="KK088431">
    <property type="protein sequence ID" value="EYE93396.1"/>
    <property type="molecule type" value="Genomic_DNA"/>
</dbReference>
<sequence length="168" mass="19102">MLSRINAHLLTGANLYTRGLLRVYDATIHTINGNYLWKFSTKSVLIPFFHANSSPRHMDVGVGAGYSPYNRHKQDNSLTLPGVEHRQFDSISLMYVFHCLPCSPIEKGRIFTNLKSYLSSQGTLSGATILGCGTSQHWLSRLYIKLYNWACVFHNKDRKSSRRFGTML</sequence>